<dbReference type="FunFam" id="3.90.1170.50:FF:000001">
    <property type="entry name" value="Aldehyde oxidase 1"/>
    <property type="match status" value="1"/>
</dbReference>
<dbReference type="FunFam" id="3.30.43.10:FF:000001">
    <property type="entry name" value="Xanthine dehydrogenase/oxidase"/>
    <property type="match status" value="1"/>
</dbReference>
<evidence type="ECO:0000313" key="23">
    <source>
        <dbReference type="Proteomes" id="UP000008141"/>
    </source>
</evidence>
<keyword evidence="5 19" id="KW-0500">Molybdenum</keyword>
<evidence type="ECO:0000256" key="16">
    <source>
        <dbReference type="ARBA" id="ARBA00049017"/>
    </source>
</evidence>
<feature type="binding site" evidence="18">
    <location>
        <position position="938"/>
    </location>
    <ligand>
        <name>substrate</name>
    </ligand>
</feature>
<dbReference type="SMART" id="SM01008">
    <property type="entry name" value="Ald_Xan_dh_C"/>
    <property type="match status" value="1"/>
</dbReference>
<comment type="cofactor">
    <cofactor evidence="19">
        <name>Mo-molybdopterin</name>
        <dbReference type="ChEBI" id="CHEBI:71302"/>
    </cofactor>
    <text evidence="19">Binds 1 Mo-molybdopterin (Mo-MPT) cofactor per subunit.</text>
</comment>
<dbReference type="Pfam" id="PF02738">
    <property type="entry name" value="MoCoBD_1"/>
    <property type="match status" value="2"/>
</dbReference>
<dbReference type="GO" id="GO:0071949">
    <property type="term" value="F:FAD binding"/>
    <property type="evidence" value="ECO:0007669"/>
    <property type="project" value="InterPro"/>
</dbReference>
<dbReference type="PROSITE" id="PS51387">
    <property type="entry name" value="FAD_PCMH"/>
    <property type="match status" value="1"/>
</dbReference>
<evidence type="ECO:0000256" key="6">
    <source>
        <dbReference type="ARBA" id="ARBA00022630"/>
    </source>
</evidence>
<feature type="binding site" evidence="19">
    <location>
        <position position="40"/>
    </location>
    <ligand>
        <name>[2Fe-2S] cluster</name>
        <dbReference type="ChEBI" id="CHEBI:190135"/>
        <label>1</label>
    </ligand>
</feature>
<evidence type="ECO:0000256" key="14">
    <source>
        <dbReference type="ARBA" id="ARBA00023140"/>
    </source>
</evidence>
<keyword evidence="23" id="KW-1185">Reference proteome</keyword>
<evidence type="ECO:0000256" key="4">
    <source>
        <dbReference type="ARBA" id="ARBA00013123"/>
    </source>
</evidence>
<feature type="binding site" evidence="19">
    <location>
        <position position="48"/>
    </location>
    <ligand>
        <name>[2Fe-2S] cluster</name>
        <dbReference type="ChEBI" id="CHEBI:190135"/>
        <label>1</label>
    </ligand>
</feature>
<evidence type="ECO:0000256" key="17">
    <source>
        <dbReference type="ARBA" id="ARBA00049517"/>
    </source>
</evidence>
<dbReference type="SUPFAM" id="SSF54665">
    <property type="entry name" value="CO dehydrogenase molybdoprotein N-domain-like"/>
    <property type="match status" value="1"/>
</dbReference>
<feature type="binding site" evidence="19">
    <location>
        <position position="839"/>
    </location>
    <ligand>
        <name>Mo-molybdopterin</name>
        <dbReference type="ChEBI" id="CHEBI:71302"/>
    </ligand>
    <ligandPart>
        <name>Mo</name>
        <dbReference type="ChEBI" id="CHEBI:28685"/>
    </ligandPart>
</feature>
<dbReference type="SMART" id="SM01092">
    <property type="entry name" value="CO_deh_flav_C"/>
    <property type="match status" value="1"/>
</dbReference>
<dbReference type="Pfam" id="PF01315">
    <property type="entry name" value="Ald_Xan_dh_C"/>
    <property type="match status" value="1"/>
</dbReference>
<evidence type="ECO:0000313" key="22">
    <source>
        <dbReference type="EMBL" id="EFN53303.1"/>
    </source>
</evidence>
<dbReference type="InterPro" id="IPR006058">
    <property type="entry name" value="2Fe2S_fd_BS"/>
</dbReference>
<dbReference type="KEGG" id="cvr:CHLNCDRAFT_136969"/>
<feature type="binding site" evidence="18">
    <location>
        <position position="436"/>
    </location>
    <ligand>
        <name>FAD</name>
        <dbReference type="ChEBI" id="CHEBI:57692"/>
    </ligand>
</feature>
<dbReference type="InterPro" id="IPR016208">
    <property type="entry name" value="Ald_Oxase/xanthine_DH-like"/>
</dbReference>
<evidence type="ECO:0000256" key="15">
    <source>
        <dbReference type="ARBA" id="ARBA00034078"/>
    </source>
</evidence>
<dbReference type="EC" id="1.17.1.4" evidence="4"/>
<comment type="cofactor">
    <cofactor evidence="1 18">
        <name>FAD</name>
        <dbReference type="ChEBI" id="CHEBI:57692"/>
    </cofactor>
</comment>
<feature type="binding site" evidence="19">
    <location>
        <position position="148"/>
    </location>
    <ligand>
        <name>[2Fe-2S] cluster</name>
        <dbReference type="ChEBI" id="CHEBI:190135"/>
        <label>2</label>
    </ligand>
</feature>
<dbReference type="Pfam" id="PF00941">
    <property type="entry name" value="FAD_binding_5"/>
    <property type="match status" value="1"/>
</dbReference>
<feature type="binding site" evidence="18">
    <location>
        <position position="454"/>
    </location>
    <ligand>
        <name>FAD</name>
        <dbReference type="ChEBI" id="CHEBI:57692"/>
    </ligand>
</feature>
<dbReference type="PROSITE" id="PS51085">
    <property type="entry name" value="2FE2S_FER_2"/>
    <property type="match status" value="1"/>
</dbReference>
<evidence type="ECO:0000256" key="12">
    <source>
        <dbReference type="ARBA" id="ARBA00023014"/>
    </source>
</evidence>
<feature type="domain" description="2Fe-2S ferredoxin-type" evidence="20">
    <location>
        <begin position="3"/>
        <end position="87"/>
    </location>
</feature>
<dbReference type="PANTHER" id="PTHR45444">
    <property type="entry name" value="XANTHINE DEHYDROGENASE"/>
    <property type="match status" value="1"/>
</dbReference>
<dbReference type="InterPro" id="IPR016166">
    <property type="entry name" value="FAD-bd_PCMH"/>
</dbReference>
<comment type="catalytic activity">
    <reaction evidence="16">
        <text>xanthine + NAD(+) + H2O = urate + NADH + H(+)</text>
        <dbReference type="Rhea" id="RHEA:16669"/>
        <dbReference type="ChEBI" id="CHEBI:15377"/>
        <dbReference type="ChEBI" id="CHEBI:15378"/>
        <dbReference type="ChEBI" id="CHEBI:17712"/>
        <dbReference type="ChEBI" id="CHEBI:17775"/>
        <dbReference type="ChEBI" id="CHEBI:57540"/>
        <dbReference type="ChEBI" id="CHEBI:57945"/>
        <dbReference type="EC" id="1.17.1.4"/>
    </reaction>
</comment>
<dbReference type="Gene3D" id="3.30.365.10">
    <property type="entry name" value="Aldehyde oxidase/xanthine dehydrogenase, molybdopterin binding domain"/>
    <property type="match status" value="4"/>
</dbReference>
<feature type="binding site" evidence="18">
    <location>
        <position position="369"/>
    </location>
    <ligand>
        <name>FAD</name>
        <dbReference type="ChEBI" id="CHEBI:57692"/>
    </ligand>
</feature>
<dbReference type="eggNOG" id="KOG0430">
    <property type="taxonomic scope" value="Eukaryota"/>
</dbReference>
<feature type="binding site" evidence="19">
    <location>
        <position position="112"/>
    </location>
    <ligand>
        <name>[2Fe-2S] cluster</name>
        <dbReference type="ChEBI" id="CHEBI:190135"/>
        <label>2</label>
    </ligand>
</feature>
<dbReference type="Pfam" id="PF03450">
    <property type="entry name" value="CO_deh_flav_C"/>
    <property type="match status" value="1"/>
</dbReference>
<sequence>MAEPVAYINGKRHVLPAGRADQTLLSYLRDSGFTGCKLGCGEGGCGACTVLVSSAEADGRLHHRSINACLCPLYAIEGMHVVTVEGVGNTRDGMHPVQERLSKAHGSQCGFCTPGFVMSMVALLRAKAPEAPTEEEIEENLAGNLCRCTGYRPILDAFKAFAKVDAAAYTEEAIAASKANGHAANGANGAANGKNGKNGNGRVCPSTGQPCDCGESDGNGAIVSASKHKEEACGPLTHIRPAVEPIFPPELRKRAAAELALPGERCAWYRPVTLSRLLELKKQYNDAKLVVGNTEVGIEMKFKSLKYPVLIGATHVEELNAFEVDEGGVTIGASVTLTRIMESFKELIAVQPAYKTSTLRAVVEQLRWFAGPPIRNASGIGGNICTASPISDLNPVWMAAGATFTLAGAGTGERTVLAKDFFLAYRKVDMAPHEILVKLYVPFNRQYEYVKEFKQAHRRDDDIAIVNACVRLAMEARGGGWVVGEAAIAYGGVAPLTIMAPKTMAALTGKPIDGAALEAALAAVQEDVKMAPNAPGGMVEFRRSLAASFLFKGLLFVAQQLEAEVPAFTSPFPENYRSGKRRPCPAAVKPYERPASHGLQYYSAVPGEDVVGQPYRHQAADEQVCGTAQYVDDIKLPADALFAAIVASTKPHAKIVKLDTTAAAAMPGVHGIFTAKDVPGGNDIGPVIEDEELFATDKVVVVGQPIAVVAAETERQAREAAKAVVVEYEDLTPVMDIEDAIAAKSFLMPFSHSLASGDVEAFFGSGEAEMVLEGEAKMGGQEHFYLEPMASIVIPAENDEFLSFSSTQCPDAHQKYLAHVLDVPLHKVVVRTKRLGGGFGGKESRSAFLNVAAAVPAYHLRKPVRQAPPPARLRRNVRTSLALVLDRDEDMQITGTRHPFMGRYKVAFTKEGKLQAIDMQLYCNAGYSLDISHGVLDRALMHCDNVYRVPHLRTQGYLCITNIASNTAFRGYGGPQGMVVMEDIIDRVACAVGRPVEEVKKLNMYKEGEVTHFGQKLVGCQAEACWQEVWDSSEYSARREAVAQYNAAHRFRKRGLAITPTKFGISFTTKFLNQAGALVHVYTDGTVLVTHGGVEMGQGLHTKVAQVVAHDLKISLQQVYIAETATDKVPNASPTAASASSDMYGAAAADACRQLNERLAPYYEKMAGKPFKEVVLAAYLDRVDLCAHGFYATPDVTGFGGAMPFNYFTYVGLCSFSETPIVINRLQVACNSHAACRVG</sequence>
<dbReference type="STRING" id="554065.E1ZLP6"/>
<dbReference type="GeneID" id="17352753"/>
<dbReference type="InterPro" id="IPR037165">
    <property type="entry name" value="AldOxase/xan_DH_Mopterin-bd_sf"/>
</dbReference>
<keyword evidence="10" id="KW-0560">Oxidoreductase</keyword>
<name>E1ZLP6_CHLVA</name>
<organism evidence="23">
    <name type="scientific">Chlorella variabilis</name>
    <name type="common">Green alga</name>
    <dbReference type="NCBI Taxonomy" id="554065"/>
    <lineage>
        <taxon>Eukaryota</taxon>
        <taxon>Viridiplantae</taxon>
        <taxon>Chlorophyta</taxon>
        <taxon>core chlorophytes</taxon>
        <taxon>Trebouxiophyceae</taxon>
        <taxon>Chlorellales</taxon>
        <taxon>Chlorellaceae</taxon>
        <taxon>Chlorella clade</taxon>
        <taxon>Chlorella</taxon>
    </lineage>
</organism>
<dbReference type="FunFam" id="3.30.365.10:FF:000003">
    <property type="entry name" value="Aldehyde oxidase 1"/>
    <property type="match status" value="1"/>
</dbReference>
<reference evidence="22 23" key="1">
    <citation type="journal article" date="2010" name="Plant Cell">
        <title>The Chlorella variabilis NC64A genome reveals adaptation to photosymbiosis, coevolution with viruses, and cryptic sex.</title>
        <authorList>
            <person name="Blanc G."/>
            <person name="Duncan G."/>
            <person name="Agarkova I."/>
            <person name="Borodovsky M."/>
            <person name="Gurnon J."/>
            <person name="Kuo A."/>
            <person name="Lindquist E."/>
            <person name="Lucas S."/>
            <person name="Pangilinan J."/>
            <person name="Polle J."/>
            <person name="Salamov A."/>
            <person name="Terry A."/>
            <person name="Yamada T."/>
            <person name="Dunigan D.D."/>
            <person name="Grigoriev I.V."/>
            <person name="Claverie J.M."/>
            <person name="Van Etten J.L."/>
        </authorList>
    </citation>
    <scope>NUCLEOTIDE SEQUENCE [LARGE SCALE GENOMIC DNA]</scope>
    <source>
        <strain evidence="22 23">NC64A</strain>
    </source>
</reference>
<comment type="subcellular location">
    <subcellularLocation>
        <location evidence="2">Peroxisome</location>
    </subcellularLocation>
</comment>
<dbReference type="Proteomes" id="UP000008141">
    <property type="component" value="Unassembled WGS sequence"/>
</dbReference>
<dbReference type="InterPro" id="IPR016167">
    <property type="entry name" value="FAD-bd_PCMH_sub1"/>
</dbReference>
<keyword evidence="8 19" id="KW-0479">Metal-binding</keyword>
<feature type="binding site" evidence="19">
    <location>
        <position position="45"/>
    </location>
    <ligand>
        <name>[2Fe-2S] cluster</name>
        <dbReference type="ChEBI" id="CHEBI:190135"/>
        <label>1</label>
    </ligand>
</feature>
<dbReference type="InterPro" id="IPR002346">
    <property type="entry name" value="Mopterin_DH_FAD-bd"/>
</dbReference>
<dbReference type="InterPro" id="IPR005107">
    <property type="entry name" value="CO_DH_flav_C"/>
</dbReference>
<evidence type="ECO:0000259" key="20">
    <source>
        <dbReference type="PROSITE" id="PS51085"/>
    </source>
</evidence>
<dbReference type="Gene3D" id="3.30.390.50">
    <property type="entry name" value="CO dehydrogenase flavoprotein, C-terminal domain"/>
    <property type="match status" value="1"/>
</dbReference>
<dbReference type="SUPFAM" id="SSF56003">
    <property type="entry name" value="Molybdenum cofactor-binding domain"/>
    <property type="match status" value="1"/>
</dbReference>
<dbReference type="Pfam" id="PF01799">
    <property type="entry name" value="Fer2_2"/>
    <property type="match status" value="1"/>
</dbReference>
<feature type="binding site" evidence="18">
    <location>
        <position position="392"/>
    </location>
    <ligand>
        <name>FAD</name>
        <dbReference type="ChEBI" id="CHEBI:57692"/>
    </ligand>
</feature>
<comment type="cofactor">
    <cofactor evidence="19">
        <name>[2Fe-2S] cluster</name>
        <dbReference type="ChEBI" id="CHEBI:190135"/>
    </cofactor>
    <text evidence="19">Binds 2 [2Fe-2S] clusters.</text>
</comment>
<accession>E1ZLP6</accession>
<evidence type="ECO:0000256" key="8">
    <source>
        <dbReference type="ARBA" id="ARBA00022723"/>
    </source>
</evidence>
<dbReference type="InParanoid" id="E1ZLP6"/>
<evidence type="ECO:0000256" key="13">
    <source>
        <dbReference type="ARBA" id="ARBA00023027"/>
    </source>
</evidence>
<dbReference type="SUPFAM" id="SSF47741">
    <property type="entry name" value="CO dehydrogenase ISP C-domain like"/>
    <property type="match status" value="1"/>
</dbReference>
<feature type="binding site" evidence="19">
    <location>
        <position position="1137"/>
    </location>
    <ligand>
        <name>Mo-molybdopterin</name>
        <dbReference type="ChEBI" id="CHEBI:71302"/>
    </ligand>
    <ligandPart>
        <name>Mo</name>
        <dbReference type="ChEBI" id="CHEBI:28685"/>
    </ligandPart>
</feature>
<evidence type="ECO:0000256" key="5">
    <source>
        <dbReference type="ARBA" id="ARBA00022505"/>
    </source>
</evidence>
<dbReference type="InterPro" id="IPR000674">
    <property type="entry name" value="Ald_Oxase/Xan_DH_a/b"/>
</dbReference>
<feature type="binding site" evidence="18">
    <location>
        <position position="1068"/>
    </location>
    <ligand>
        <name>substrate</name>
    </ligand>
</feature>
<dbReference type="GO" id="GO:0005506">
    <property type="term" value="F:iron ion binding"/>
    <property type="evidence" value="ECO:0007669"/>
    <property type="project" value="InterPro"/>
</dbReference>
<evidence type="ECO:0000256" key="2">
    <source>
        <dbReference type="ARBA" id="ARBA00004275"/>
    </source>
</evidence>
<dbReference type="InterPro" id="IPR036884">
    <property type="entry name" value="2Fe-2S-bd_dom_sf"/>
</dbReference>
<dbReference type="FunFam" id="3.30.365.10:FF:000002">
    <property type="entry name" value="Xanthine dehydrogenase oxidase"/>
    <property type="match status" value="1"/>
</dbReference>
<dbReference type="Pfam" id="PF00111">
    <property type="entry name" value="Fer2"/>
    <property type="match status" value="1"/>
</dbReference>
<dbReference type="OMA" id="PHPTQER"/>
<dbReference type="Gene3D" id="3.10.20.30">
    <property type="match status" value="1"/>
</dbReference>
<dbReference type="Gene3D" id="1.10.150.120">
    <property type="entry name" value="[2Fe-2S]-binding domain"/>
    <property type="match status" value="1"/>
</dbReference>
<feature type="domain" description="FAD-binding PCMH-type" evidence="21">
    <location>
        <begin position="261"/>
        <end position="446"/>
    </location>
</feature>
<dbReference type="InterPro" id="IPR036856">
    <property type="entry name" value="Ald_Oxase/Xan_DH_a/b_sf"/>
</dbReference>
<dbReference type="InterPro" id="IPR036010">
    <property type="entry name" value="2Fe-2S_ferredoxin-like_sf"/>
</dbReference>
<keyword evidence="11 19" id="KW-0408">Iron</keyword>
<dbReference type="PANTHER" id="PTHR45444:SF3">
    <property type="entry name" value="XANTHINE DEHYDROGENASE"/>
    <property type="match status" value="1"/>
</dbReference>
<dbReference type="PIRSF" id="PIRSF000127">
    <property type="entry name" value="Xanthine_DH"/>
    <property type="match status" value="1"/>
</dbReference>
<dbReference type="NCBIfam" id="TIGR02963">
    <property type="entry name" value="xanthine_xdhA"/>
    <property type="match status" value="1"/>
</dbReference>
<dbReference type="SUPFAM" id="SSF54292">
    <property type="entry name" value="2Fe-2S ferredoxin-like"/>
    <property type="match status" value="1"/>
</dbReference>
<feature type="binding site" evidence="19">
    <location>
        <position position="146"/>
    </location>
    <ligand>
        <name>[2Fe-2S] cluster</name>
        <dbReference type="ChEBI" id="CHEBI:190135"/>
        <label>2</label>
    </ligand>
</feature>
<feature type="binding site" evidence="19">
    <location>
        <position position="109"/>
    </location>
    <ligand>
        <name>[2Fe-2S] cluster</name>
        <dbReference type="ChEBI" id="CHEBI:190135"/>
        <label>2</label>
    </ligand>
</feature>
<keyword evidence="13" id="KW-0520">NAD</keyword>
<feature type="binding site" evidence="18">
    <location>
        <begin position="289"/>
        <end position="296"/>
    </location>
    <ligand>
        <name>FAD</name>
        <dbReference type="ChEBI" id="CHEBI:57692"/>
    </ligand>
</feature>
<evidence type="ECO:0000256" key="3">
    <source>
        <dbReference type="ARBA" id="ARBA00006849"/>
    </source>
</evidence>
<feature type="binding site" evidence="19">
    <location>
        <position position="69"/>
    </location>
    <ligand>
        <name>[2Fe-2S] cluster</name>
        <dbReference type="ChEBI" id="CHEBI:190135"/>
        <label>1</label>
    </ligand>
</feature>
<dbReference type="SUPFAM" id="SSF55447">
    <property type="entry name" value="CO dehydrogenase flavoprotein C-terminal domain-like"/>
    <property type="match status" value="1"/>
</dbReference>
<dbReference type="OrthoDB" id="8300278at2759"/>
<evidence type="ECO:0000256" key="19">
    <source>
        <dbReference type="PIRSR" id="PIRSR000127-3"/>
    </source>
</evidence>
<evidence type="ECO:0000256" key="10">
    <source>
        <dbReference type="ARBA" id="ARBA00023002"/>
    </source>
</evidence>
<keyword evidence="12 19" id="KW-0411">Iron-sulfur</keyword>
<dbReference type="AlphaFoldDB" id="E1ZLP6"/>
<dbReference type="PROSITE" id="PS00197">
    <property type="entry name" value="2FE2S_FER_1"/>
    <property type="match status" value="1"/>
</dbReference>
<feature type="binding site" evidence="19">
    <location>
        <position position="808"/>
    </location>
    <ligand>
        <name>Mo-molybdopterin</name>
        <dbReference type="ChEBI" id="CHEBI:71302"/>
    </ligand>
    <ligandPart>
        <name>Mo</name>
        <dbReference type="ChEBI" id="CHEBI:28685"/>
    </ligandPart>
</feature>
<dbReference type="Gene3D" id="3.90.1170.50">
    <property type="entry name" value="Aldehyde oxidase/xanthine dehydrogenase, a/b hammerhead"/>
    <property type="match status" value="1"/>
</dbReference>
<dbReference type="InterPro" id="IPR014307">
    <property type="entry name" value="Xanthine_DH_ssu"/>
</dbReference>
<feature type="binding site" evidence="18">
    <location>
        <position position="843"/>
    </location>
    <ligand>
        <name>substrate</name>
    </ligand>
</feature>
<comment type="similarity">
    <text evidence="3">Belongs to the xanthine dehydrogenase family.</text>
</comment>
<dbReference type="GO" id="GO:0004854">
    <property type="term" value="F:xanthine dehydrogenase activity"/>
    <property type="evidence" value="ECO:0007669"/>
    <property type="project" value="UniProtKB-EC"/>
</dbReference>
<dbReference type="Gene3D" id="3.30.465.10">
    <property type="match status" value="1"/>
</dbReference>
<evidence type="ECO:0000259" key="21">
    <source>
        <dbReference type="PROSITE" id="PS51387"/>
    </source>
</evidence>
<comment type="catalytic activity">
    <reaction evidence="17">
        <text>hypoxanthine + NAD(+) + H2O = xanthine + NADH + H(+)</text>
        <dbReference type="Rhea" id="RHEA:24670"/>
        <dbReference type="ChEBI" id="CHEBI:15377"/>
        <dbReference type="ChEBI" id="CHEBI:15378"/>
        <dbReference type="ChEBI" id="CHEBI:17368"/>
        <dbReference type="ChEBI" id="CHEBI:17712"/>
        <dbReference type="ChEBI" id="CHEBI:57540"/>
        <dbReference type="ChEBI" id="CHEBI:57945"/>
        <dbReference type="EC" id="1.17.1.4"/>
    </reaction>
</comment>
<dbReference type="InterPro" id="IPR036318">
    <property type="entry name" value="FAD-bd_PCMH-like_sf"/>
</dbReference>
<dbReference type="InterPro" id="IPR002888">
    <property type="entry name" value="2Fe-2S-bd"/>
</dbReference>
<gene>
    <name evidence="22" type="ORF">CHLNCDRAFT_136969</name>
</gene>
<evidence type="ECO:0000256" key="7">
    <source>
        <dbReference type="ARBA" id="ARBA00022714"/>
    </source>
</evidence>
<dbReference type="EMBL" id="GL433852">
    <property type="protein sequence ID" value="EFN53303.1"/>
    <property type="molecule type" value="Genomic_DNA"/>
</dbReference>
<dbReference type="FunFam" id="3.30.365.10:FF:000001">
    <property type="entry name" value="Xanthine dehydrogenase oxidase"/>
    <property type="match status" value="1"/>
</dbReference>
<dbReference type="InterPro" id="IPR036683">
    <property type="entry name" value="CO_DH_flav_C_dom_sf"/>
</dbReference>
<dbReference type="Pfam" id="PF20256">
    <property type="entry name" value="MoCoBD_2"/>
    <property type="match status" value="1"/>
</dbReference>
<proteinExistence type="inferred from homology"/>
<evidence type="ECO:0000256" key="18">
    <source>
        <dbReference type="PIRSR" id="PIRSR000127-2"/>
    </source>
</evidence>
<dbReference type="RefSeq" id="XP_005845405.1">
    <property type="nucleotide sequence ID" value="XM_005845343.1"/>
</dbReference>
<dbReference type="SUPFAM" id="SSF56176">
    <property type="entry name" value="FAD-binding/transporter-associated domain-like"/>
    <property type="match status" value="1"/>
</dbReference>
<dbReference type="InterPro" id="IPR001041">
    <property type="entry name" value="2Fe-2S_ferredoxin-type"/>
</dbReference>
<dbReference type="InterPro" id="IPR008274">
    <property type="entry name" value="AldOxase/xan_DH_MoCoBD1"/>
</dbReference>
<keyword evidence="9 18" id="KW-0274">FAD</keyword>
<dbReference type="FunFam" id="3.30.465.10:FF:000004">
    <property type="entry name" value="Xanthine dehydrogenase/oxidase"/>
    <property type="match status" value="1"/>
</dbReference>
<dbReference type="Gene3D" id="3.30.43.10">
    <property type="entry name" value="Uridine Diphospho-n-acetylenolpyruvylglucosamine Reductase, domain 2"/>
    <property type="match status" value="1"/>
</dbReference>
<feature type="binding site" evidence="19">
    <location>
        <position position="970"/>
    </location>
    <ligand>
        <name>Mo-molybdopterin</name>
        <dbReference type="ChEBI" id="CHEBI:71302"/>
    </ligand>
    <ligandPart>
        <name>Mo</name>
        <dbReference type="ChEBI" id="CHEBI:28685"/>
    </ligandPart>
</feature>
<dbReference type="InterPro" id="IPR016169">
    <property type="entry name" value="FAD-bd_PCMH_sub2"/>
</dbReference>
<comment type="cofactor">
    <cofactor evidence="15">
        <name>[2Fe-2S] cluster</name>
        <dbReference type="ChEBI" id="CHEBI:190135"/>
    </cofactor>
</comment>
<keyword evidence="7 19" id="KW-0001">2Fe-2S</keyword>
<evidence type="ECO:0000256" key="1">
    <source>
        <dbReference type="ARBA" id="ARBA00001974"/>
    </source>
</evidence>
<dbReference type="FunCoup" id="E1ZLP6">
    <property type="interactions" value="1051"/>
</dbReference>
<keyword evidence="6" id="KW-0285">Flavoprotein</keyword>
<dbReference type="GO" id="GO:0005777">
    <property type="term" value="C:peroxisome"/>
    <property type="evidence" value="ECO:0007669"/>
    <property type="project" value="UniProtKB-SubCell"/>
</dbReference>
<protein>
    <recommendedName>
        <fullName evidence="4">xanthine dehydrogenase</fullName>
        <ecNumber evidence="4">1.17.1.4</ecNumber>
    </recommendedName>
</protein>
<keyword evidence="14" id="KW-0576">Peroxisome</keyword>
<evidence type="ECO:0000256" key="11">
    <source>
        <dbReference type="ARBA" id="ARBA00023004"/>
    </source>
</evidence>
<dbReference type="InterPro" id="IPR012675">
    <property type="entry name" value="Beta-grasp_dom_sf"/>
</dbReference>
<dbReference type="GO" id="GO:0051537">
    <property type="term" value="F:2 iron, 2 sulfur cluster binding"/>
    <property type="evidence" value="ECO:0007669"/>
    <property type="project" value="UniProtKB-KW"/>
</dbReference>
<dbReference type="InterPro" id="IPR046867">
    <property type="entry name" value="AldOxase/xan_DH_MoCoBD2"/>
</dbReference>
<evidence type="ECO:0000256" key="9">
    <source>
        <dbReference type="ARBA" id="ARBA00022827"/>
    </source>
</evidence>